<gene>
    <name evidence="1" type="ORF">JMJ56_12580</name>
</gene>
<protein>
    <submittedName>
        <fullName evidence="1">Uncharacterized protein</fullName>
    </submittedName>
</protein>
<dbReference type="Proteomes" id="UP000660885">
    <property type="component" value="Unassembled WGS sequence"/>
</dbReference>
<name>A0ABS1U556_9PROT</name>
<organism evidence="1 2">
    <name type="scientific">Belnapia arida</name>
    <dbReference type="NCBI Taxonomy" id="2804533"/>
    <lineage>
        <taxon>Bacteria</taxon>
        <taxon>Pseudomonadati</taxon>
        <taxon>Pseudomonadota</taxon>
        <taxon>Alphaproteobacteria</taxon>
        <taxon>Acetobacterales</taxon>
        <taxon>Roseomonadaceae</taxon>
        <taxon>Belnapia</taxon>
    </lineage>
</organism>
<accession>A0ABS1U556</accession>
<proteinExistence type="predicted"/>
<sequence length="187" mass="21105">MANPLNLPEEIDFWSIFNRRNVHANDRNGQFMAKQDEEKYARGIHVINDTYANLYRSLSLPRSDLRRSVHALKRSFLIHKGFTKLAEAPMQFWCVTFDLYNRGSPNDPNGPRRLIAILKNWPGAQSPTGKTIHSSDGGYFAHLIYSNNHYGDQTGRTPSFAYVKNWPLKDAPAGAYSTLGSVAATFG</sequence>
<keyword evidence="2" id="KW-1185">Reference proteome</keyword>
<reference evidence="1 2" key="1">
    <citation type="submission" date="2021-01" db="EMBL/GenBank/DDBJ databases">
        <title>Belnapia mucosa sp. nov. and Belnapia arida sp. nov., isolated from the Tabernas Desert (Almeria, Spain).</title>
        <authorList>
            <person name="Molina-Menor E."/>
            <person name="Vidal-Verdu A."/>
            <person name="Calonge A."/>
            <person name="Satari L."/>
            <person name="Pereto J."/>
            <person name="Porcar M."/>
        </authorList>
    </citation>
    <scope>NUCLEOTIDE SEQUENCE [LARGE SCALE GENOMIC DNA]</scope>
    <source>
        <strain evidence="1 2">T18</strain>
    </source>
</reference>
<evidence type="ECO:0000313" key="1">
    <source>
        <dbReference type="EMBL" id="MBL6078847.1"/>
    </source>
</evidence>
<comment type="caution">
    <text evidence="1">The sequence shown here is derived from an EMBL/GenBank/DDBJ whole genome shotgun (WGS) entry which is preliminary data.</text>
</comment>
<evidence type="ECO:0000313" key="2">
    <source>
        <dbReference type="Proteomes" id="UP000660885"/>
    </source>
</evidence>
<dbReference type="EMBL" id="JAETWB010000004">
    <property type="protein sequence ID" value="MBL6078847.1"/>
    <property type="molecule type" value="Genomic_DNA"/>
</dbReference>
<dbReference type="RefSeq" id="WP_202832113.1">
    <property type="nucleotide sequence ID" value="NZ_JAETWB010000004.1"/>
</dbReference>